<dbReference type="Gene3D" id="1.10.8.1040">
    <property type="match status" value="1"/>
</dbReference>
<proteinExistence type="predicted"/>
<dbReference type="SUPFAM" id="SSF48452">
    <property type="entry name" value="TPR-like"/>
    <property type="match status" value="1"/>
</dbReference>
<dbReference type="Gene3D" id="1.10.4030.10">
    <property type="entry name" value="Porin chaperone SurA, peptide-binding domain"/>
    <property type="match status" value="1"/>
</dbReference>
<evidence type="ECO:0008006" key="2">
    <source>
        <dbReference type="Google" id="ProtNLM"/>
    </source>
</evidence>
<reference evidence="1" key="1">
    <citation type="journal article" date="2020" name="mSystems">
        <title>Genome- and Community-Level Interaction Insights into Carbon Utilization and Element Cycling Functions of Hydrothermarchaeota in Hydrothermal Sediment.</title>
        <authorList>
            <person name="Zhou Z."/>
            <person name="Liu Y."/>
            <person name="Xu W."/>
            <person name="Pan J."/>
            <person name="Luo Z.H."/>
            <person name="Li M."/>
        </authorList>
    </citation>
    <scope>NUCLEOTIDE SEQUENCE [LARGE SCALE GENOMIC DNA]</scope>
    <source>
        <strain evidence="1">HyVt-527</strain>
    </source>
</reference>
<dbReference type="AlphaFoldDB" id="A0A7V5PR86"/>
<organism evidence="1">
    <name type="scientific">Caldithrix abyssi</name>
    <dbReference type="NCBI Taxonomy" id="187145"/>
    <lineage>
        <taxon>Bacteria</taxon>
        <taxon>Pseudomonadati</taxon>
        <taxon>Calditrichota</taxon>
        <taxon>Calditrichia</taxon>
        <taxon>Calditrichales</taxon>
        <taxon>Calditrichaceae</taxon>
        <taxon>Caldithrix</taxon>
    </lineage>
</organism>
<evidence type="ECO:0000313" key="1">
    <source>
        <dbReference type="EMBL" id="HHJ53786.1"/>
    </source>
</evidence>
<protein>
    <recommendedName>
        <fullName evidence="2">Tetratricopeptide repeat protein</fullName>
    </recommendedName>
</protein>
<dbReference type="Gene3D" id="1.25.40.10">
    <property type="entry name" value="Tetratricopeptide repeat domain"/>
    <property type="match status" value="1"/>
</dbReference>
<accession>A0A7V5PR86</accession>
<sequence>MNRKIYLLIAGILLISSGCGKRQQPAVSEQAVLNLANAYYNNGLYQAAAQEYLYYIDHYPLDENRQANTYFTVANIYFERVKDYNKALEYYLKIKYLYPQSNLQKEVGKRIVNCLERLERSADAQRLVEKEAALDQSQVKENRPGAVVAQIGSKKITLGDLEFEISQLPAYLQQEFQKPDKKREFLKQLVLQDLLYDSAKRQGLDKDKEVIDGAFRAKKSLMVEKLLRQEMQKQVKITPEDVQLYYQAHKDRYVEKDKQGKVVRQKSFDEVQQQVAQDLAAERQQQAYQKLADRLLQAEDVQLYPDRIQ</sequence>
<dbReference type="EMBL" id="DROD01000717">
    <property type="protein sequence ID" value="HHJ53786.1"/>
    <property type="molecule type" value="Genomic_DNA"/>
</dbReference>
<gene>
    <name evidence="1" type="ORF">ENJ89_11370</name>
</gene>
<comment type="caution">
    <text evidence="1">The sequence shown here is derived from an EMBL/GenBank/DDBJ whole genome shotgun (WGS) entry which is preliminary data.</text>
</comment>
<dbReference type="InterPro" id="IPR027304">
    <property type="entry name" value="Trigger_fact/SurA_dom_sf"/>
</dbReference>
<dbReference type="PROSITE" id="PS51257">
    <property type="entry name" value="PROKAR_LIPOPROTEIN"/>
    <property type="match status" value="1"/>
</dbReference>
<dbReference type="SUPFAM" id="SSF109998">
    <property type="entry name" value="Triger factor/SurA peptide-binding domain-like"/>
    <property type="match status" value="1"/>
</dbReference>
<dbReference type="Proteomes" id="UP000886124">
    <property type="component" value="Unassembled WGS sequence"/>
</dbReference>
<name>A0A7V5PR86_CALAY</name>
<dbReference type="InterPro" id="IPR011990">
    <property type="entry name" value="TPR-like_helical_dom_sf"/>
</dbReference>